<name>A0A9D1SLK3_9FIRM</name>
<feature type="transmembrane region" description="Helical" evidence="1">
    <location>
        <begin position="152"/>
        <end position="171"/>
    </location>
</feature>
<feature type="transmembrane region" description="Helical" evidence="1">
    <location>
        <begin position="12"/>
        <end position="30"/>
    </location>
</feature>
<dbReference type="AlphaFoldDB" id="A0A9D1SLK3"/>
<evidence type="ECO:0000313" key="3">
    <source>
        <dbReference type="Proteomes" id="UP000824099"/>
    </source>
</evidence>
<accession>A0A9D1SLK3</accession>
<sequence length="188" mass="22179">MKLKTYRMISFVYALAVMLLCSYISVHIAYKRAELFHPVMRGIVLSLENSGLDVDEIEYRTNQKIFDTVIRSQIPIDVEKINDVLKQDFENMGKTTDLEPAFEYIYIKPSNYYSYIKVYIYEMKKNENGEYVVPITFITGEPPIEHDLVSNIMWKSFVLYTIIMALVRLFFEIKKRRTKSSKSNHEDV</sequence>
<organism evidence="2 3">
    <name type="scientific">Candidatus Avacidaminococcus intestinavium</name>
    <dbReference type="NCBI Taxonomy" id="2840684"/>
    <lineage>
        <taxon>Bacteria</taxon>
        <taxon>Bacillati</taxon>
        <taxon>Bacillota</taxon>
        <taxon>Negativicutes</taxon>
        <taxon>Acidaminococcales</taxon>
        <taxon>Acidaminococcaceae</taxon>
        <taxon>Acidaminococcaceae incertae sedis</taxon>
        <taxon>Candidatus Avacidaminococcus</taxon>
    </lineage>
</organism>
<keyword evidence="1" id="KW-0812">Transmembrane</keyword>
<reference evidence="2" key="1">
    <citation type="submission" date="2020-10" db="EMBL/GenBank/DDBJ databases">
        <authorList>
            <person name="Gilroy R."/>
        </authorList>
    </citation>
    <scope>NUCLEOTIDE SEQUENCE</scope>
    <source>
        <strain evidence="2">CHK160-1198</strain>
    </source>
</reference>
<keyword evidence="1" id="KW-0472">Membrane</keyword>
<protein>
    <submittedName>
        <fullName evidence="2">Uncharacterized protein</fullName>
    </submittedName>
</protein>
<keyword evidence="1" id="KW-1133">Transmembrane helix</keyword>
<dbReference type="EMBL" id="DVNI01000051">
    <property type="protein sequence ID" value="HIU64103.1"/>
    <property type="molecule type" value="Genomic_DNA"/>
</dbReference>
<proteinExistence type="predicted"/>
<reference evidence="2" key="2">
    <citation type="journal article" date="2021" name="PeerJ">
        <title>Extensive microbial diversity within the chicken gut microbiome revealed by metagenomics and culture.</title>
        <authorList>
            <person name="Gilroy R."/>
            <person name="Ravi A."/>
            <person name="Getino M."/>
            <person name="Pursley I."/>
            <person name="Horton D.L."/>
            <person name="Alikhan N.F."/>
            <person name="Baker D."/>
            <person name="Gharbi K."/>
            <person name="Hall N."/>
            <person name="Watson M."/>
            <person name="Adriaenssens E.M."/>
            <person name="Foster-Nyarko E."/>
            <person name="Jarju S."/>
            <person name="Secka A."/>
            <person name="Antonio M."/>
            <person name="Oren A."/>
            <person name="Chaudhuri R.R."/>
            <person name="La Ragione R."/>
            <person name="Hildebrand F."/>
            <person name="Pallen M.J."/>
        </authorList>
    </citation>
    <scope>NUCLEOTIDE SEQUENCE</scope>
    <source>
        <strain evidence="2">CHK160-1198</strain>
    </source>
</reference>
<gene>
    <name evidence="2" type="ORF">IAB06_03555</name>
</gene>
<evidence type="ECO:0000313" key="2">
    <source>
        <dbReference type="EMBL" id="HIU64103.1"/>
    </source>
</evidence>
<evidence type="ECO:0000256" key="1">
    <source>
        <dbReference type="SAM" id="Phobius"/>
    </source>
</evidence>
<comment type="caution">
    <text evidence="2">The sequence shown here is derived from an EMBL/GenBank/DDBJ whole genome shotgun (WGS) entry which is preliminary data.</text>
</comment>
<dbReference type="Proteomes" id="UP000824099">
    <property type="component" value="Unassembled WGS sequence"/>
</dbReference>